<proteinExistence type="evidence at transcript level"/>
<sequence length="239" mass="26660">MVLKIALYLAICLAGSAKTAVLPVEKCHLEDSKCMIPAIQKALPVFLDGLPDLGINVMDVLEMDDIKFDISGLQFSLTEGKLKGLKSSIIDDVKWDLKSKKFEIHYHADCTVKGHYTAAGRILVLPITGDGDMKLKLKNLNIKLYISYEVEKGADGKDHIAPKKLDYDFEVVDNAQFSLTNLFNGNKELSDTMLKFLNENWKQISLEFGKPLMDVAAKSIFKNVITFFAKEAIEDIAEV</sequence>
<feature type="signal peptide" evidence="4">
    <location>
        <begin position="1"/>
        <end position="19"/>
    </location>
</feature>
<dbReference type="OrthoDB" id="8113209at2759"/>
<dbReference type="SMART" id="SM00700">
    <property type="entry name" value="JHBP"/>
    <property type="match status" value="1"/>
</dbReference>
<evidence type="ECO:0000256" key="2">
    <source>
        <dbReference type="ARBA" id="ARBA00023108"/>
    </source>
</evidence>
<keyword evidence="2" id="KW-0090">Biological rhythms</keyword>
<dbReference type="InterPro" id="IPR010562">
    <property type="entry name" value="Haemolymph_juvenile_hormone-bd"/>
</dbReference>
<evidence type="ECO:0000313" key="5">
    <source>
        <dbReference type="EMBL" id="AAF16700.1"/>
    </source>
</evidence>
<evidence type="ECO:0000256" key="4">
    <source>
        <dbReference type="SAM" id="SignalP"/>
    </source>
</evidence>
<evidence type="ECO:0000256" key="1">
    <source>
        <dbReference type="ARBA" id="ARBA00022729"/>
    </source>
</evidence>
<dbReference type="InterPro" id="IPR038606">
    <property type="entry name" value="To_sf"/>
</dbReference>
<name>Q9U510_MANSE</name>
<comment type="similarity">
    <text evidence="3">Belongs to the TO family.</text>
</comment>
<dbReference type="KEGG" id="msex:115441959"/>
<dbReference type="PANTHER" id="PTHR11008:SF32">
    <property type="entry name" value="CIRCADIAN CLOCK-CONTROLLED PROTEIN DAYWAKE-RELATED"/>
    <property type="match status" value="1"/>
</dbReference>
<keyword evidence="1 4" id="KW-0732">Signal</keyword>
<dbReference type="PANTHER" id="PTHR11008">
    <property type="entry name" value="PROTEIN TAKEOUT-LIKE PROTEIN"/>
    <property type="match status" value="1"/>
</dbReference>
<dbReference type="FunFam" id="3.15.10.30:FF:000001">
    <property type="entry name" value="Takeout-like protein 1"/>
    <property type="match status" value="1"/>
</dbReference>
<protein>
    <submittedName>
        <fullName evidence="5">Juvenile hormone binding protein-like protein</fullName>
    </submittedName>
</protein>
<feature type="chain" id="PRO_5004338178" evidence="4">
    <location>
        <begin position="20"/>
        <end position="239"/>
    </location>
</feature>
<dbReference type="GO" id="GO:0007623">
    <property type="term" value="P:circadian rhythm"/>
    <property type="evidence" value="ECO:0007669"/>
    <property type="project" value="UniProtKB-ARBA"/>
</dbReference>
<organism evidence="5">
    <name type="scientific">Manduca sexta</name>
    <name type="common">Tobacco hawkmoth</name>
    <name type="synonym">Tobacco hornworm</name>
    <dbReference type="NCBI Taxonomy" id="7130"/>
    <lineage>
        <taxon>Eukaryota</taxon>
        <taxon>Metazoa</taxon>
        <taxon>Ecdysozoa</taxon>
        <taxon>Arthropoda</taxon>
        <taxon>Hexapoda</taxon>
        <taxon>Insecta</taxon>
        <taxon>Pterygota</taxon>
        <taxon>Neoptera</taxon>
        <taxon>Endopterygota</taxon>
        <taxon>Lepidoptera</taxon>
        <taxon>Glossata</taxon>
        <taxon>Ditrysia</taxon>
        <taxon>Bombycoidea</taxon>
        <taxon>Sphingidae</taxon>
        <taxon>Sphinginae</taxon>
        <taxon>Sphingini</taxon>
        <taxon>Manduca</taxon>
    </lineage>
</organism>
<dbReference type="AlphaFoldDB" id="Q9U510"/>
<reference evidence="5" key="1">
    <citation type="journal article" date="1999" name="Insect Mol. Biol.">
        <title>Diversity of odourant binding proteins revealed by an expressed sequence tag project on male Manduca sexta moth antennae.</title>
        <authorList>
            <person name="Robertson H.M."/>
            <person name="Martos R."/>
            <person name="Sears C.R."/>
            <person name="Todres E.Z."/>
            <person name="Walden K.K.O."/>
            <person name="Nardi J.B."/>
        </authorList>
    </citation>
    <scope>NUCLEOTIDE SEQUENCE</scope>
</reference>
<dbReference type="GO" id="GO:0005615">
    <property type="term" value="C:extracellular space"/>
    <property type="evidence" value="ECO:0007669"/>
    <property type="project" value="TreeGrafter"/>
</dbReference>
<dbReference type="Gene3D" id="3.15.10.30">
    <property type="entry name" value="Haemolymph juvenile hormone binding protein"/>
    <property type="match status" value="1"/>
</dbReference>
<dbReference type="RefSeq" id="XP_030022755.2">
    <property type="nucleotide sequence ID" value="XM_030166895.2"/>
</dbReference>
<evidence type="ECO:0000256" key="3">
    <source>
        <dbReference type="ARBA" id="ARBA00060902"/>
    </source>
</evidence>
<dbReference type="GeneID" id="115441959"/>
<dbReference type="EMBL" id="AF117578">
    <property type="protein sequence ID" value="AAF16700.1"/>
    <property type="molecule type" value="mRNA"/>
</dbReference>
<dbReference type="Pfam" id="PF06585">
    <property type="entry name" value="JHBP"/>
    <property type="match status" value="1"/>
</dbReference>
<dbReference type="CTD" id="692492"/>
<accession>Q9U510</accession>